<evidence type="ECO:0000256" key="2">
    <source>
        <dbReference type="ARBA" id="ARBA00022448"/>
    </source>
</evidence>
<comment type="similarity">
    <text evidence="8">Belongs to the two pore domain potassium channel (TC 1.A.1.8) family.</text>
</comment>
<dbReference type="eggNOG" id="KOG1418">
    <property type="taxonomic scope" value="Eukaryota"/>
</dbReference>
<dbReference type="HOGENOM" id="CLU_124085_0_0_1"/>
<organism evidence="12 13">
    <name type="scientific">Tetranychus urticae</name>
    <name type="common">Two-spotted spider mite</name>
    <dbReference type="NCBI Taxonomy" id="32264"/>
    <lineage>
        <taxon>Eukaryota</taxon>
        <taxon>Metazoa</taxon>
        <taxon>Ecdysozoa</taxon>
        <taxon>Arthropoda</taxon>
        <taxon>Chelicerata</taxon>
        <taxon>Arachnida</taxon>
        <taxon>Acari</taxon>
        <taxon>Acariformes</taxon>
        <taxon>Trombidiformes</taxon>
        <taxon>Prostigmata</taxon>
        <taxon>Eleutherengona</taxon>
        <taxon>Raphignathae</taxon>
        <taxon>Tetranychoidea</taxon>
        <taxon>Tetranychidae</taxon>
        <taxon>Tetranychus</taxon>
    </lineage>
</organism>
<protein>
    <recommendedName>
        <fullName evidence="11">Potassium channel domain-containing protein</fullName>
    </recommendedName>
</protein>
<sequence length="470" mass="52336">MAYDRRTSKRKSGRHHHRSRKLDTSISHRPRSSGEKCKDYCRKFVAFLFSHIGISAIVVAYMIGGALLFQRLEGEASNDINISVGEMIIDSVDQMWIITNEINILNKQAWDQIMRNETNSFAINLIKQIQSGFDNKPRNNKWEFPGAFLFCLTVITTIGYGHIAPITAEGRAATIVYAIFGIPLMLLYLANIGGTLAKSFRYVYGKFQSCCSYKQASRGRSARSRSRRTAQGTVRRSVTGKTSSIEMSPLSLGPTTSTPTATSIWSTMVHHAHGSSLPSSPVSKVTRSIPFNQTDSGSRHETPELIQSGYRLGKSVTEPSIAGGIDREPSTVFRRDEPSDGRRVVLERVHVPISLCLFILIAYVSIGGILFSGWESWEVHDGIYFCFITLSTIGFGDLVPGEKSLKSENMILCALYILMGLALIAMCFNLMQEGVIHKVKTLGIIVGIIKDPNYEEDEDDYYWDGESDVQ</sequence>
<keyword evidence="3 8" id="KW-0812">Transmembrane</keyword>
<reference evidence="13" key="1">
    <citation type="submission" date="2011-08" db="EMBL/GenBank/DDBJ databases">
        <authorList>
            <person name="Rombauts S."/>
        </authorList>
    </citation>
    <scope>NUCLEOTIDE SEQUENCE</scope>
    <source>
        <strain evidence="13">London</strain>
    </source>
</reference>
<dbReference type="Proteomes" id="UP000015104">
    <property type="component" value="Unassembled WGS sequence"/>
</dbReference>
<dbReference type="OrthoDB" id="297496at2759"/>
<feature type="transmembrane region" description="Helical" evidence="10">
    <location>
        <begin position="44"/>
        <end position="69"/>
    </location>
</feature>
<keyword evidence="6 10" id="KW-0472">Membrane</keyword>
<dbReference type="InterPro" id="IPR003280">
    <property type="entry name" value="2pore_dom_K_chnl"/>
</dbReference>
<feature type="region of interest" description="Disordered" evidence="9">
    <location>
        <begin position="1"/>
        <end position="35"/>
    </location>
</feature>
<feature type="compositionally biased region" description="Polar residues" evidence="9">
    <location>
        <begin position="234"/>
        <end position="246"/>
    </location>
</feature>
<proteinExistence type="inferred from homology"/>
<keyword evidence="4 10" id="KW-1133">Transmembrane helix</keyword>
<feature type="domain" description="Potassium channel" evidence="11">
    <location>
        <begin position="140"/>
        <end position="196"/>
    </location>
</feature>
<comment type="subcellular location">
    <subcellularLocation>
        <location evidence="1">Membrane</location>
        <topology evidence="1">Multi-pass membrane protein</topology>
    </subcellularLocation>
</comment>
<keyword evidence="5 8" id="KW-0406">Ion transport</keyword>
<accession>T1JX04</accession>
<dbReference type="InterPro" id="IPR013099">
    <property type="entry name" value="K_chnl_dom"/>
</dbReference>
<keyword evidence="7 8" id="KW-0407">Ion channel</keyword>
<dbReference type="EnsemblMetazoa" id="tetur02g10180.1">
    <property type="protein sequence ID" value="tetur02g10180.1"/>
    <property type="gene ID" value="tetur02g10180"/>
</dbReference>
<evidence type="ECO:0000256" key="10">
    <source>
        <dbReference type="SAM" id="Phobius"/>
    </source>
</evidence>
<evidence type="ECO:0000256" key="6">
    <source>
        <dbReference type="ARBA" id="ARBA00023136"/>
    </source>
</evidence>
<dbReference type="Pfam" id="PF07885">
    <property type="entry name" value="Ion_trans_2"/>
    <property type="match status" value="2"/>
</dbReference>
<feature type="transmembrane region" description="Helical" evidence="10">
    <location>
        <begin position="175"/>
        <end position="197"/>
    </location>
</feature>
<feature type="transmembrane region" description="Helical" evidence="10">
    <location>
        <begin position="349"/>
        <end position="370"/>
    </location>
</feature>
<feature type="transmembrane region" description="Helical" evidence="10">
    <location>
        <begin position="144"/>
        <end position="163"/>
    </location>
</feature>
<feature type="domain" description="Potassium channel" evidence="11">
    <location>
        <begin position="359"/>
        <end position="432"/>
    </location>
</feature>
<gene>
    <name evidence="12" type="primary">107371594</name>
</gene>
<feature type="transmembrane region" description="Helical" evidence="10">
    <location>
        <begin position="411"/>
        <end position="431"/>
    </location>
</feature>
<dbReference type="EMBL" id="CAEY01000822">
    <property type="status" value="NOT_ANNOTATED_CDS"/>
    <property type="molecule type" value="Genomic_DNA"/>
</dbReference>
<evidence type="ECO:0000256" key="3">
    <source>
        <dbReference type="ARBA" id="ARBA00022692"/>
    </source>
</evidence>
<feature type="region of interest" description="Disordered" evidence="9">
    <location>
        <begin position="218"/>
        <end position="256"/>
    </location>
</feature>
<name>T1JX04_TETUR</name>
<feature type="transmembrane region" description="Helical" evidence="10">
    <location>
        <begin position="382"/>
        <end position="399"/>
    </location>
</feature>
<dbReference type="PRINTS" id="PR01333">
    <property type="entry name" value="2POREKCHANEL"/>
</dbReference>
<keyword evidence="2 8" id="KW-0813">Transport</keyword>
<evidence type="ECO:0000256" key="9">
    <source>
        <dbReference type="SAM" id="MobiDB-lite"/>
    </source>
</evidence>
<reference evidence="12" key="2">
    <citation type="submission" date="2015-06" db="UniProtKB">
        <authorList>
            <consortium name="EnsemblMetazoa"/>
        </authorList>
    </citation>
    <scope>IDENTIFICATION</scope>
</reference>
<evidence type="ECO:0000313" key="13">
    <source>
        <dbReference type="Proteomes" id="UP000015104"/>
    </source>
</evidence>
<evidence type="ECO:0000256" key="5">
    <source>
        <dbReference type="ARBA" id="ARBA00023065"/>
    </source>
</evidence>
<dbReference type="PANTHER" id="PTHR11003:SF352">
    <property type="entry name" value="BCDNA.GH04802-RELATED"/>
    <property type="match status" value="1"/>
</dbReference>
<evidence type="ECO:0000256" key="8">
    <source>
        <dbReference type="RuleBase" id="RU003857"/>
    </source>
</evidence>
<dbReference type="GO" id="GO:0005886">
    <property type="term" value="C:plasma membrane"/>
    <property type="evidence" value="ECO:0007669"/>
    <property type="project" value="TreeGrafter"/>
</dbReference>
<dbReference type="OMA" id="TPQSEWG"/>
<dbReference type="GO" id="GO:0030322">
    <property type="term" value="P:stabilization of membrane potential"/>
    <property type="evidence" value="ECO:0007669"/>
    <property type="project" value="TreeGrafter"/>
</dbReference>
<dbReference type="PANTHER" id="PTHR11003">
    <property type="entry name" value="POTASSIUM CHANNEL, SUBFAMILY K"/>
    <property type="match status" value="1"/>
</dbReference>
<dbReference type="GO" id="GO:0015271">
    <property type="term" value="F:outward rectifier potassium channel activity"/>
    <property type="evidence" value="ECO:0007669"/>
    <property type="project" value="TreeGrafter"/>
</dbReference>
<dbReference type="AlphaFoldDB" id="T1JX04"/>
<evidence type="ECO:0000313" key="12">
    <source>
        <dbReference type="EnsemblMetazoa" id="tetur02g10180.1"/>
    </source>
</evidence>
<evidence type="ECO:0000256" key="4">
    <source>
        <dbReference type="ARBA" id="ARBA00022989"/>
    </source>
</evidence>
<dbReference type="Gene3D" id="1.10.287.70">
    <property type="match status" value="1"/>
</dbReference>
<evidence type="ECO:0000259" key="11">
    <source>
        <dbReference type="Pfam" id="PF07885"/>
    </source>
</evidence>
<keyword evidence="13" id="KW-1185">Reference proteome</keyword>
<feature type="compositionally biased region" description="Basic residues" evidence="9">
    <location>
        <begin position="7"/>
        <end position="20"/>
    </location>
</feature>
<evidence type="ECO:0000256" key="7">
    <source>
        <dbReference type="ARBA" id="ARBA00023303"/>
    </source>
</evidence>
<dbReference type="SUPFAM" id="SSF81324">
    <property type="entry name" value="Voltage-gated potassium channels"/>
    <property type="match status" value="2"/>
</dbReference>
<dbReference type="KEGG" id="tut:107371594"/>
<evidence type="ECO:0000256" key="1">
    <source>
        <dbReference type="ARBA" id="ARBA00004141"/>
    </source>
</evidence>
<dbReference type="GO" id="GO:0022841">
    <property type="term" value="F:potassium ion leak channel activity"/>
    <property type="evidence" value="ECO:0007669"/>
    <property type="project" value="TreeGrafter"/>
</dbReference>